<dbReference type="PROSITE" id="PS00062">
    <property type="entry name" value="ALDOKETO_REDUCTASE_2"/>
    <property type="match status" value="1"/>
</dbReference>
<dbReference type="KEGG" id="dpr:Despr_0031"/>
<dbReference type="EMBL" id="CP002364">
    <property type="protein sequence ID" value="ADW16225.1"/>
    <property type="molecule type" value="Genomic_DNA"/>
</dbReference>
<evidence type="ECO:0000259" key="7">
    <source>
        <dbReference type="Pfam" id="PF00248"/>
    </source>
</evidence>
<dbReference type="FunFam" id="3.20.20.100:FF:000006">
    <property type="entry name" value="Aldo-keto reductase family 1 member A1"/>
    <property type="match status" value="1"/>
</dbReference>
<evidence type="ECO:0000256" key="5">
    <source>
        <dbReference type="PIRSR" id="PIRSR000097-2"/>
    </source>
</evidence>
<keyword evidence="2" id="KW-0521">NADP</keyword>
<evidence type="ECO:0000256" key="3">
    <source>
        <dbReference type="ARBA" id="ARBA00023002"/>
    </source>
</evidence>
<dbReference type="PIRSF" id="PIRSF000097">
    <property type="entry name" value="AKR"/>
    <property type="match status" value="1"/>
</dbReference>
<comment type="similarity">
    <text evidence="1">Belongs to the aldo/keto reductase family.</text>
</comment>
<feature type="active site" description="Proton donor" evidence="4">
    <location>
        <position position="48"/>
    </location>
</feature>
<dbReference type="PROSITE" id="PS00063">
    <property type="entry name" value="ALDOKETO_REDUCTASE_3"/>
    <property type="match status" value="1"/>
</dbReference>
<dbReference type="RefSeq" id="WP_015722773.1">
    <property type="nucleotide sequence ID" value="NC_014972.1"/>
</dbReference>
<dbReference type="InterPro" id="IPR044496">
    <property type="entry name" value="AKR3G"/>
</dbReference>
<organism evidence="8 9">
    <name type="scientific">Desulfobulbus propionicus (strain ATCC 33891 / DSM 2032 / VKM B-1956 / 1pr3)</name>
    <dbReference type="NCBI Taxonomy" id="577650"/>
    <lineage>
        <taxon>Bacteria</taxon>
        <taxon>Pseudomonadati</taxon>
        <taxon>Thermodesulfobacteriota</taxon>
        <taxon>Desulfobulbia</taxon>
        <taxon>Desulfobulbales</taxon>
        <taxon>Desulfobulbaceae</taxon>
        <taxon>Desulfobulbus</taxon>
    </lineage>
</organism>
<dbReference type="InterPro" id="IPR020471">
    <property type="entry name" value="AKR"/>
</dbReference>
<evidence type="ECO:0000313" key="8">
    <source>
        <dbReference type="EMBL" id="ADW16225.1"/>
    </source>
</evidence>
<evidence type="ECO:0000313" key="9">
    <source>
        <dbReference type="Proteomes" id="UP000006365"/>
    </source>
</evidence>
<dbReference type="InterPro" id="IPR036812">
    <property type="entry name" value="NAD(P)_OxRdtase_dom_sf"/>
</dbReference>
<dbReference type="CDD" id="cd19123">
    <property type="entry name" value="AKR_AKR3G1"/>
    <property type="match status" value="1"/>
</dbReference>
<keyword evidence="9" id="KW-1185">Reference proteome</keyword>
<dbReference type="Gene3D" id="3.20.20.100">
    <property type="entry name" value="NADP-dependent oxidoreductase domain"/>
    <property type="match status" value="1"/>
</dbReference>
<dbReference type="EC" id="1.1.1.2" evidence="8"/>
<dbReference type="PANTHER" id="PTHR11732">
    <property type="entry name" value="ALDO/KETO REDUCTASE"/>
    <property type="match status" value="1"/>
</dbReference>
<evidence type="ECO:0000256" key="2">
    <source>
        <dbReference type="ARBA" id="ARBA00022857"/>
    </source>
</evidence>
<dbReference type="InterPro" id="IPR018170">
    <property type="entry name" value="Aldo/ket_reductase_CS"/>
</dbReference>
<feature type="domain" description="NADP-dependent oxidoreductase" evidence="7">
    <location>
        <begin position="15"/>
        <end position="291"/>
    </location>
</feature>
<reference evidence="8 9" key="1">
    <citation type="journal article" date="2011" name="Stand. Genomic Sci.">
        <title>Complete genome sequence of Desulfobulbus propionicus type strain (1pr3).</title>
        <authorList>
            <person name="Pagani I."/>
            <person name="Lapidus A."/>
            <person name="Nolan M."/>
            <person name="Lucas S."/>
            <person name="Hammon N."/>
            <person name="Deshpande S."/>
            <person name="Cheng J.F."/>
            <person name="Chertkov O."/>
            <person name="Davenport K."/>
            <person name="Tapia R."/>
            <person name="Han C."/>
            <person name="Goodwin L."/>
            <person name="Pitluck S."/>
            <person name="Liolios K."/>
            <person name="Mavromatis K."/>
            <person name="Ivanova N."/>
            <person name="Mikhailova N."/>
            <person name="Pati A."/>
            <person name="Chen A."/>
            <person name="Palaniappan K."/>
            <person name="Land M."/>
            <person name="Hauser L."/>
            <person name="Chang Y.J."/>
            <person name="Jeffries C.D."/>
            <person name="Detter J.C."/>
            <person name="Brambilla E."/>
            <person name="Kannan K.P."/>
            <person name="Djao O.D."/>
            <person name="Rohde M."/>
            <person name="Pukall R."/>
            <person name="Spring S."/>
            <person name="Goker M."/>
            <person name="Sikorski J."/>
            <person name="Woyke T."/>
            <person name="Bristow J."/>
            <person name="Eisen J.A."/>
            <person name="Markowitz V."/>
            <person name="Hugenholtz P."/>
            <person name="Kyrpides N.C."/>
            <person name="Klenk H.P."/>
        </authorList>
    </citation>
    <scope>NUCLEOTIDE SEQUENCE [LARGE SCALE GENOMIC DNA]</scope>
    <source>
        <strain evidence="9">ATCC 33891 / DSM 2032 / 1pr3</strain>
    </source>
</reference>
<dbReference type="GO" id="GO:0008106">
    <property type="term" value="F:alcohol dehydrogenase (NADP+) activity"/>
    <property type="evidence" value="ECO:0007669"/>
    <property type="project" value="UniProtKB-EC"/>
</dbReference>
<dbReference type="PROSITE" id="PS00798">
    <property type="entry name" value="ALDOKETO_REDUCTASE_1"/>
    <property type="match status" value="1"/>
</dbReference>
<gene>
    <name evidence="8" type="ordered locus">Despr_0031</name>
</gene>
<name>A0A7U3YIZ8_DESPD</name>
<keyword evidence="3 8" id="KW-0560">Oxidoreductase</keyword>
<dbReference type="SUPFAM" id="SSF51430">
    <property type="entry name" value="NAD(P)-linked oxidoreductase"/>
    <property type="match status" value="1"/>
</dbReference>
<sequence length="317" mass="34496">MQTYALNSGDRLPVLGLGTWKAAPGAVYGAVKDALTAGYRHIDCAPIYQNEPEIGQAVAEAIAAGVVSRADLWLTSKLWNDAHAPEQVQPALEKTLADLRVDSLDLYLIHWPVHFKPGVMFPRRSDEYVALDDLPISATWKALEACVAKGLTRNIGVCNFSLKKLQALCNAATIQPAMNQIELHPYLQQEAMLAFCRERGILVTAYSPLGSGDRPTGMKKSDEPTLLDHPVILRIAAKHGITPAQVLLAWGLGRKTVVIPKSVNPERLRQNLAAADLVLDAQDMADIGALDRGYRFVDGAFFTGSGSPYTLSAIWDE</sequence>
<dbReference type="AlphaFoldDB" id="A0A7U3YIZ8"/>
<dbReference type="PRINTS" id="PR00069">
    <property type="entry name" value="ALDKETRDTASE"/>
</dbReference>
<evidence type="ECO:0000256" key="1">
    <source>
        <dbReference type="ARBA" id="ARBA00007905"/>
    </source>
</evidence>
<feature type="site" description="Lowers pKa of active site Tyr" evidence="6">
    <location>
        <position position="77"/>
    </location>
</feature>
<feature type="binding site" evidence="5">
    <location>
        <position position="110"/>
    </location>
    <ligand>
        <name>substrate</name>
    </ligand>
</feature>
<dbReference type="Pfam" id="PF00248">
    <property type="entry name" value="Aldo_ket_red"/>
    <property type="match status" value="1"/>
</dbReference>
<dbReference type="Proteomes" id="UP000006365">
    <property type="component" value="Chromosome"/>
</dbReference>
<proteinExistence type="inferred from homology"/>
<dbReference type="InterPro" id="IPR023210">
    <property type="entry name" value="NADP_OxRdtase_dom"/>
</dbReference>
<protein>
    <submittedName>
        <fullName evidence="8">Aldehyde reductase</fullName>
        <ecNumber evidence="8">1.1.1.2</ecNumber>
        <ecNumber evidence="8">1.1.1.21</ecNumber>
    </submittedName>
</protein>
<accession>A0A7U3YIZ8</accession>
<evidence type="ECO:0000256" key="4">
    <source>
        <dbReference type="PIRSR" id="PIRSR000097-1"/>
    </source>
</evidence>
<evidence type="ECO:0000256" key="6">
    <source>
        <dbReference type="PIRSR" id="PIRSR000097-3"/>
    </source>
</evidence>
<dbReference type="EC" id="1.1.1.21" evidence="8"/>